<evidence type="ECO:0000313" key="2">
    <source>
        <dbReference type="EMBL" id="KAK9918598.1"/>
    </source>
</evidence>
<proteinExistence type="predicted"/>
<feature type="region of interest" description="Disordered" evidence="1">
    <location>
        <begin position="52"/>
        <end position="92"/>
    </location>
</feature>
<evidence type="ECO:0000313" key="3">
    <source>
        <dbReference type="Proteomes" id="UP001491310"/>
    </source>
</evidence>
<evidence type="ECO:0000256" key="1">
    <source>
        <dbReference type="SAM" id="MobiDB-lite"/>
    </source>
</evidence>
<protein>
    <submittedName>
        <fullName evidence="2">Uncharacterized protein</fullName>
    </submittedName>
</protein>
<keyword evidence="3" id="KW-1185">Reference proteome</keyword>
<reference evidence="2 3" key="1">
    <citation type="journal article" date="2024" name="Nat. Commun.">
        <title>Phylogenomics reveals the evolutionary origins of lichenization in chlorophyte algae.</title>
        <authorList>
            <person name="Puginier C."/>
            <person name="Libourel C."/>
            <person name="Otte J."/>
            <person name="Skaloud P."/>
            <person name="Haon M."/>
            <person name="Grisel S."/>
            <person name="Petersen M."/>
            <person name="Berrin J.G."/>
            <person name="Delaux P.M."/>
            <person name="Dal Grande F."/>
            <person name="Keller J."/>
        </authorList>
    </citation>
    <scope>NUCLEOTIDE SEQUENCE [LARGE SCALE GENOMIC DNA]</scope>
    <source>
        <strain evidence="2 3">SAG 216-7</strain>
    </source>
</reference>
<name>A0ABR2Z339_9CHLO</name>
<comment type="caution">
    <text evidence="2">The sequence shown here is derived from an EMBL/GenBank/DDBJ whole genome shotgun (WGS) entry which is preliminary data.</text>
</comment>
<dbReference type="EMBL" id="JALJOT010000001">
    <property type="protein sequence ID" value="KAK9918598.1"/>
    <property type="molecule type" value="Genomic_DNA"/>
</dbReference>
<dbReference type="Proteomes" id="UP001491310">
    <property type="component" value="Unassembled WGS sequence"/>
</dbReference>
<accession>A0ABR2Z339</accession>
<sequence length="92" mass="10197">MAAQSERAPANLTEDETDVWWAKATLRQVLGENAQLRARLAQTKAALSYSMEVLQQDSPSPRPLLEKRPPSVDPNPPISTTPGQSEKRQKLC</sequence>
<gene>
    <name evidence="2" type="ORF">WJX75_005231</name>
</gene>
<organism evidence="2 3">
    <name type="scientific">Coccomyxa subellipsoidea</name>
    <dbReference type="NCBI Taxonomy" id="248742"/>
    <lineage>
        <taxon>Eukaryota</taxon>
        <taxon>Viridiplantae</taxon>
        <taxon>Chlorophyta</taxon>
        <taxon>core chlorophytes</taxon>
        <taxon>Trebouxiophyceae</taxon>
        <taxon>Trebouxiophyceae incertae sedis</taxon>
        <taxon>Coccomyxaceae</taxon>
        <taxon>Coccomyxa</taxon>
    </lineage>
</organism>